<accession>A0AAV3Q9A5</accession>
<evidence type="ECO:0000313" key="2">
    <source>
        <dbReference type="Proteomes" id="UP001454036"/>
    </source>
</evidence>
<gene>
    <name evidence="1" type="ORF">LIER_43504</name>
</gene>
<comment type="caution">
    <text evidence="1">The sequence shown here is derived from an EMBL/GenBank/DDBJ whole genome shotgun (WGS) entry which is preliminary data.</text>
</comment>
<dbReference type="AlphaFoldDB" id="A0AAV3Q9A5"/>
<name>A0AAV3Q9A5_LITER</name>
<evidence type="ECO:0000313" key="1">
    <source>
        <dbReference type="EMBL" id="GAA0159971.1"/>
    </source>
</evidence>
<keyword evidence="2" id="KW-1185">Reference proteome</keyword>
<protein>
    <recommendedName>
        <fullName evidence="3">Secreted protein</fullName>
    </recommendedName>
</protein>
<reference evidence="1 2" key="1">
    <citation type="submission" date="2024-01" db="EMBL/GenBank/DDBJ databases">
        <title>The complete chloroplast genome sequence of Lithospermum erythrorhizon: insights into the phylogenetic relationship among Boraginaceae species and the maternal lineages of purple gromwells.</title>
        <authorList>
            <person name="Okada T."/>
            <person name="Watanabe K."/>
        </authorList>
    </citation>
    <scope>NUCLEOTIDE SEQUENCE [LARGE SCALE GENOMIC DNA]</scope>
</reference>
<sequence length="137" mass="15135">MGVTRGSFSVWPMLAGAPCSVWGRNYSCLIHCRVDAACSRPWTSRDPDDDVGRVNVEIHSRGLIFVMGDYGSLRTTPIDVVDFGEGPHREGSTLIRVSHLYLVGKGCARTLRVGLRLSCLIRARGSLTFLLRVGRHH</sequence>
<proteinExistence type="predicted"/>
<dbReference type="Proteomes" id="UP001454036">
    <property type="component" value="Unassembled WGS sequence"/>
</dbReference>
<evidence type="ECO:0008006" key="3">
    <source>
        <dbReference type="Google" id="ProtNLM"/>
    </source>
</evidence>
<dbReference type="EMBL" id="BAABME010035792">
    <property type="protein sequence ID" value="GAA0159971.1"/>
    <property type="molecule type" value="Genomic_DNA"/>
</dbReference>
<organism evidence="1 2">
    <name type="scientific">Lithospermum erythrorhizon</name>
    <name type="common">Purple gromwell</name>
    <name type="synonym">Lithospermum officinale var. erythrorhizon</name>
    <dbReference type="NCBI Taxonomy" id="34254"/>
    <lineage>
        <taxon>Eukaryota</taxon>
        <taxon>Viridiplantae</taxon>
        <taxon>Streptophyta</taxon>
        <taxon>Embryophyta</taxon>
        <taxon>Tracheophyta</taxon>
        <taxon>Spermatophyta</taxon>
        <taxon>Magnoliopsida</taxon>
        <taxon>eudicotyledons</taxon>
        <taxon>Gunneridae</taxon>
        <taxon>Pentapetalae</taxon>
        <taxon>asterids</taxon>
        <taxon>lamiids</taxon>
        <taxon>Boraginales</taxon>
        <taxon>Boraginaceae</taxon>
        <taxon>Boraginoideae</taxon>
        <taxon>Lithospermeae</taxon>
        <taxon>Lithospermum</taxon>
    </lineage>
</organism>